<organism evidence="2 3">
    <name type="scientific">Drosophila mauritiana</name>
    <name type="common">Fruit fly</name>
    <dbReference type="NCBI Taxonomy" id="7226"/>
    <lineage>
        <taxon>Eukaryota</taxon>
        <taxon>Metazoa</taxon>
        <taxon>Ecdysozoa</taxon>
        <taxon>Arthropoda</taxon>
        <taxon>Hexapoda</taxon>
        <taxon>Insecta</taxon>
        <taxon>Pterygota</taxon>
        <taxon>Neoptera</taxon>
        <taxon>Endopterygota</taxon>
        <taxon>Diptera</taxon>
        <taxon>Brachycera</taxon>
        <taxon>Muscomorpha</taxon>
        <taxon>Ephydroidea</taxon>
        <taxon>Drosophilidae</taxon>
        <taxon>Drosophila</taxon>
        <taxon>Sophophora</taxon>
    </lineage>
</organism>
<dbReference type="Proteomes" id="UP000515162">
    <property type="component" value="Chromosome 3L"/>
</dbReference>
<dbReference type="Gene3D" id="3.90.1200.10">
    <property type="match status" value="1"/>
</dbReference>
<dbReference type="PANTHER" id="PTHR11012">
    <property type="entry name" value="PROTEIN KINASE-LIKE DOMAIN-CONTAINING"/>
    <property type="match status" value="1"/>
</dbReference>
<dbReference type="SMART" id="SM00587">
    <property type="entry name" value="CHK"/>
    <property type="match status" value="1"/>
</dbReference>
<keyword evidence="2" id="KW-1185">Reference proteome</keyword>
<accession>A0A6P8KE72</accession>
<dbReference type="InterPro" id="IPR015897">
    <property type="entry name" value="CHK_kinase-like"/>
</dbReference>
<protein>
    <submittedName>
        <fullName evidence="3">Uncharacterized protein LOC117141940</fullName>
    </submittedName>
</protein>
<dbReference type="AlphaFoldDB" id="A0A6P8KE72"/>
<dbReference type="InterPro" id="IPR004119">
    <property type="entry name" value="EcKL"/>
</dbReference>
<evidence type="ECO:0000259" key="1">
    <source>
        <dbReference type="SMART" id="SM00587"/>
    </source>
</evidence>
<sequence>MSDNELSDAVTQALLELYQRHGIPMVSQPMVGVGENAYGQVLRVSWPTIADAVTVVVKMAPRNEARRSHMHVVDYYAREVFMYQEVFPVFRALSPDRNTFTVAPALQANDLKAPDEFLIFEDLSESGFRPNSRSIMPTYDIVVCSLKALAELHACSFILQQTNPLQFKQLVEFVEKDNLFTPDIEEVTIEFGKAQLRRARNILNESDGDQVAAVQEVLQLCEKQLKSLALYCVDGKAQAPHAVICHGDFWNNNILYRHEPNSDQPVEAKLIDFQMSRYAPPVLDIVHYLFACTEKRLRDEHFPAFMDAYYNTLDQKLKSCHLSLKDIYPRSVFNRQLQLYGVYGLIMGAFSLPFFISNANEVIDIDTVSEAIQSISTSSEEPKYKELIEEYEVLNARTLPIFKRRITGIVEDLIKYNMTEPLFKLDSEPIAKVL</sequence>
<dbReference type="RefSeq" id="XP_033161581.1">
    <property type="nucleotide sequence ID" value="XM_033305690.1"/>
</dbReference>
<feature type="domain" description="CHK kinase-like" evidence="1">
    <location>
        <begin position="118"/>
        <end position="319"/>
    </location>
</feature>
<dbReference type="SUPFAM" id="SSF56112">
    <property type="entry name" value="Protein kinase-like (PK-like)"/>
    <property type="match status" value="1"/>
</dbReference>
<gene>
    <name evidence="3" type="primary">LOC117141940</name>
</gene>
<dbReference type="Pfam" id="PF02958">
    <property type="entry name" value="EcKL"/>
    <property type="match status" value="1"/>
</dbReference>
<evidence type="ECO:0000313" key="2">
    <source>
        <dbReference type="Proteomes" id="UP000515162"/>
    </source>
</evidence>
<dbReference type="GeneID" id="117141940"/>
<reference evidence="3" key="1">
    <citation type="submission" date="2025-08" db="UniProtKB">
        <authorList>
            <consortium name="RefSeq"/>
        </authorList>
    </citation>
    <scope>IDENTIFICATION</scope>
    <source>
        <strain evidence="3">Mau12</strain>
        <tissue evidence="3">Whole Body</tissue>
    </source>
</reference>
<dbReference type="InterPro" id="IPR011009">
    <property type="entry name" value="Kinase-like_dom_sf"/>
</dbReference>
<proteinExistence type="predicted"/>
<evidence type="ECO:0000313" key="3">
    <source>
        <dbReference type="RefSeq" id="XP_033161581.1"/>
    </source>
</evidence>
<name>A0A6P8KE72_DROMA</name>
<dbReference type="PANTHER" id="PTHR11012:SF48">
    <property type="entry name" value="CHK KINASE-LIKE DOMAIN-CONTAINING PROTEIN-RELATED"/>
    <property type="match status" value="1"/>
</dbReference>